<evidence type="ECO:0000313" key="6">
    <source>
        <dbReference type="Proteomes" id="UP000199088"/>
    </source>
</evidence>
<dbReference type="SUPFAM" id="SSF48008">
    <property type="entry name" value="GntR ligand-binding domain-like"/>
    <property type="match status" value="1"/>
</dbReference>
<dbReference type="Gene3D" id="1.20.120.530">
    <property type="entry name" value="GntR ligand-binding domain-like"/>
    <property type="match status" value="1"/>
</dbReference>
<evidence type="ECO:0000313" key="5">
    <source>
        <dbReference type="EMBL" id="SDN46671.1"/>
    </source>
</evidence>
<keyword evidence="3" id="KW-0804">Transcription</keyword>
<dbReference type="PROSITE" id="PS50949">
    <property type="entry name" value="HTH_GNTR"/>
    <property type="match status" value="1"/>
</dbReference>
<dbReference type="GO" id="GO:0003700">
    <property type="term" value="F:DNA-binding transcription factor activity"/>
    <property type="evidence" value="ECO:0007669"/>
    <property type="project" value="InterPro"/>
</dbReference>
<dbReference type="InterPro" id="IPR036388">
    <property type="entry name" value="WH-like_DNA-bd_sf"/>
</dbReference>
<organism evidence="5 6">
    <name type="scientific">Klenkia soli</name>
    <dbReference type="NCBI Taxonomy" id="1052260"/>
    <lineage>
        <taxon>Bacteria</taxon>
        <taxon>Bacillati</taxon>
        <taxon>Actinomycetota</taxon>
        <taxon>Actinomycetes</taxon>
        <taxon>Geodermatophilales</taxon>
        <taxon>Geodermatophilaceae</taxon>
        <taxon>Klenkia</taxon>
    </lineage>
</organism>
<dbReference type="EMBL" id="FNIR01000001">
    <property type="protein sequence ID" value="SDN46671.1"/>
    <property type="molecule type" value="Genomic_DNA"/>
</dbReference>
<keyword evidence="2 5" id="KW-0238">DNA-binding</keyword>
<dbReference type="SUPFAM" id="SSF46785">
    <property type="entry name" value="Winged helix' DNA-binding domain"/>
    <property type="match status" value="1"/>
</dbReference>
<evidence type="ECO:0000256" key="1">
    <source>
        <dbReference type="ARBA" id="ARBA00023015"/>
    </source>
</evidence>
<dbReference type="Pfam" id="PF00392">
    <property type="entry name" value="GntR"/>
    <property type="match status" value="1"/>
</dbReference>
<evidence type="ECO:0000259" key="4">
    <source>
        <dbReference type="PROSITE" id="PS50949"/>
    </source>
</evidence>
<name>A0A1H0BM45_9ACTN</name>
<dbReference type="InterPro" id="IPR011711">
    <property type="entry name" value="GntR_C"/>
</dbReference>
<dbReference type="OrthoDB" id="5182935at2"/>
<dbReference type="SMART" id="SM00895">
    <property type="entry name" value="FCD"/>
    <property type="match status" value="1"/>
</dbReference>
<keyword evidence="6" id="KW-1185">Reference proteome</keyword>
<sequence length="226" mass="24290">MSRRRPPAPWVQALAAARDAPSRTLVLDELRGAIVSGLVRPGAPIPLDDVAARFSLSRIPVREAIMTLVAEGLVVHQPRGAYVVARLTREELAELYVVRASLEAAALAAAVPRATDEDVAAAARILRELEAGGSVEDHHRRSRRFHLALIEPCRMHRLVEMLERAWNVTEPGRPMSHASAAETAALAADHVAMLDALAARDGAALVRVSGAHHARLQAIVAALPED</sequence>
<dbReference type="GO" id="GO:0003677">
    <property type="term" value="F:DNA binding"/>
    <property type="evidence" value="ECO:0007669"/>
    <property type="project" value="UniProtKB-KW"/>
</dbReference>
<proteinExistence type="predicted"/>
<evidence type="ECO:0000256" key="3">
    <source>
        <dbReference type="ARBA" id="ARBA00023163"/>
    </source>
</evidence>
<dbReference type="InterPro" id="IPR036390">
    <property type="entry name" value="WH_DNA-bd_sf"/>
</dbReference>
<evidence type="ECO:0000256" key="2">
    <source>
        <dbReference type="ARBA" id="ARBA00023125"/>
    </source>
</evidence>
<dbReference type="PANTHER" id="PTHR43537:SF49">
    <property type="entry name" value="TRANSCRIPTIONAL REGULATORY PROTEIN"/>
    <property type="match status" value="1"/>
</dbReference>
<dbReference type="RefSeq" id="WP_091237775.1">
    <property type="nucleotide sequence ID" value="NZ_FNIR01000001.1"/>
</dbReference>
<protein>
    <submittedName>
        <fullName evidence="5">DNA-binding transcriptional regulator, GntR family</fullName>
    </submittedName>
</protein>
<dbReference type="InterPro" id="IPR008920">
    <property type="entry name" value="TF_FadR/GntR_C"/>
</dbReference>
<dbReference type="Proteomes" id="UP000199088">
    <property type="component" value="Unassembled WGS sequence"/>
</dbReference>
<reference evidence="6" key="1">
    <citation type="submission" date="2016-10" db="EMBL/GenBank/DDBJ databases">
        <authorList>
            <person name="Varghese N."/>
            <person name="Submissions S."/>
        </authorList>
    </citation>
    <scope>NUCLEOTIDE SEQUENCE [LARGE SCALE GENOMIC DNA]</scope>
    <source>
        <strain evidence="6">DSM 45843</strain>
    </source>
</reference>
<dbReference type="InterPro" id="IPR000524">
    <property type="entry name" value="Tscrpt_reg_HTH_GntR"/>
</dbReference>
<accession>A0A1H0BM45</accession>
<keyword evidence="1" id="KW-0805">Transcription regulation</keyword>
<dbReference type="Pfam" id="PF07729">
    <property type="entry name" value="FCD"/>
    <property type="match status" value="1"/>
</dbReference>
<dbReference type="STRING" id="1052260.SAMN05660199_00059"/>
<gene>
    <name evidence="5" type="ORF">SAMN05660199_00059</name>
</gene>
<dbReference type="AlphaFoldDB" id="A0A1H0BM45"/>
<dbReference type="SMART" id="SM00345">
    <property type="entry name" value="HTH_GNTR"/>
    <property type="match status" value="1"/>
</dbReference>
<dbReference type="PANTHER" id="PTHR43537">
    <property type="entry name" value="TRANSCRIPTIONAL REGULATOR, GNTR FAMILY"/>
    <property type="match status" value="1"/>
</dbReference>
<dbReference type="Gene3D" id="1.10.10.10">
    <property type="entry name" value="Winged helix-like DNA-binding domain superfamily/Winged helix DNA-binding domain"/>
    <property type="match status" value="1"/>
</dbReference>
<feature type="domain" description="HTH gntR-type" evidence="4">
    <location>
        <begin position="20"/>
        <end position="87"/>
    </location>
</feature>